<dbReference type="InterPro" id="IPR036249">
    <property type="entry name" value="Thioredoxin-like_sf"/>
</dbReference>
<sequence>MPDHIDPPHATGRAADTVKAHLAEHSLVFHAGWFCPFVQRVWLALEEKGIDYHYKEVNPYKKEPHFLKINPKGLVPALEHDNKVNSDALYESLVLLEYLDDAFPENSLRPADPHEAGLVRLALQQISNVVVPAFYKYVQAQEPEAQEEGGKAFVKALRDLHAQWFLPDSDWARGQDFGLVDIALAPWVVRFDLLEKHRGFSADAVNAQFAAWTRRILDRPSVRATTSLPEDYEKVYRRYFEDTAESEVAKATRKGEWLK</sequence>
<feature type="domain" description="GST N-terminal" evidence="1">
    <location>
        <begin position="25"/>
        <end position="107"/>
    </location>
</feature>
<dbReference type="SUPFAM" id="SSF52833">
    <property type="entry name" value="Thioredoxin-like"/>
    <property type="match status" value="1"/>
</dbReference>
<dbReference type="Gene3D" id="1.20.1050.10">
    <property type="match status" value="1"/>
</dbReference>
<dbReference type="SFLD" id="SFLDS00019">
    <property type="entry name" value="Glutathione_Transferase_(cytos"/>
    <property type="match status" value="1"/>
</dbReference>
<dbReference type="PROSITE" id="PS50404">
    <property type="entry name" value="GST_NTER"/>
    <property type="match status" value="1"/>
</dbReference>
<dbReference type="Proteomes" id="UP000777482">
    <property type="component" value="Unassembled WGS sequence"/>
</dbReference>
<dbReference type="OrthoDB" id="4951845at2759"/>
<evidence type="ECO:0000313" key="3">
    <source>
        <dbReference type="EMBL" id="KAG0664817.1"/>
    </source>
</evidence>
<dbReference type="InterPro" id="IPR010987">
    <property type="entry name" value="Glutathione-S-Trfase_C-like"/>
</dbReference>
<dbReference type="SUPFAM" id="SSF47616">
    <property type="entry name" value="GST C-terminal domain-like"/>
    <property type="match status" value="1"/>
</dbReference>
<comment type="caution">
    <text evidence="3">The sequence shown here is derived from an EMBL/GenBank/DDBJ whole genome shotgun (WGS) entry which is preliminary data.</text>
</comment>
<dbReference type="PANTHER" id="PTHR43968">
    <property type="match status" value="1"/>
</dbReference>
<gene>
    <name evidence="3" type="ORF">C6P46_000954</name>
</gene>
<dbReference type="AlphaFoldDB" id="A0A9P6W511"/>
<protein>
    <recommendedName>
        <fullName evidence="5">Glutathione S-transferase</fullName>
    </recommendedName>
</protein>
<dbReference type="InterPro" id="IPR040079">
    <property type="entry name" value="Glutathione_S-Trfase"/>
</dbReference>
<dbReference type="InterPro" id="IPR050983">
    <property type="entry name" value="GST_Omega/HSP26"/>
</dbReference>
<dbReference type="CDD" id="cd00570">
    <property type="entry name" value="GST_N_family"/>
    <property type="match status" value="1"/>
</dbReference>
<dbReference type="PROSITE" id="PS50405">
    <property type="entry name" value="GST_CTER"/>
    <property type="match status" value="1"/>
</dbReference>
<evidence type="ECO:0000259" key="2">
    <source>
        <dbReference type="PROSITE" id="PS50405"/>
    </source>
</evidence>
<feature type="domain" description="GST C-terminal" evidence="2">
    <location>
        <begin position="112"/>
        <end position="240"/>
    </location>
</feature>
<dbReference type="InterPro" id="IPR004045">
    <property type="entry name" value="Glutathione_S-Trfase_N"/>
</dbReference>
<evidence type="ECO:0000313" key="4">
    <source>
        <dbReference type="Proteomes" id="UP000777482"/>
    </source>
</evidence>
<evidence type="ECO:0008006" key="5">
    <source>
        <dbReference type="Google" id="ProtNLM"/>
    </source>
</evidence>
<accession>A0A9P6W511</accession>
<dbReference type="Pfam" id="PF13409">
    <property type="entry name" value="GST_N_2"/>
    <property type="match status" value="1"/>
</dbReference>
<dbReference type="Gene3D" id="3.40.30.10">
    <property type="entry name" value="Glutaredoxin"/>
    <property type="match status" value="1"/>
</dbReference>
<dbReference type="GO" id="GO:0005737">
    <property type="term" value="C:cytoplasm"/>
    <property type="evidence" value="ECO:0007669"/>
    <property type="project" value="TreeGrafter"/>
</dbReference>
<evidence type="ECO:0000259" key="1">
    <source>
        <dbReference type="PROSITE" id="PS50404"/>
    </source>
</evidence>
<name>A0A9P6W511_RHOMI</name>
<keyword evidence="4" id="KW-1185">Reference proteome</keyword>
<proteinExistence type="predicted"/>
<dbReference type="EMBL" id="PUHQ01000012">
    <property type="protein sequence ID" value="KAG0664817.1"/>
    <property type="molecule type" value="Genomic_DNA"/>
</dbReference>
<organism evidence="3 4">
    <name type="scientific">Rhodotorula mucilaginosa</name>
    <name type="common">Yeast</name>
    <name type="synonym">Rhodotorula rubra</name>
    <dbReference type="NCBI Taxonomy" id="5537"/>
    <lineage>
        <taxon>Eukaryota</taxon>
        <taxon>Fungi</taxon>
        <taxon>Dikarya</taxon>
        <taxon>Basidiomycota</taxon>
        <taxon>Pucciniomycotina</taxon>
        <taxon>Microbotryomycetes</taxon>
        <taxon>Sporidiobolales</taxon>
        <taxon>Sporidiobolaceae</taxon>
        <taxon>Rhodotorula</taxon>
    </lineage>
</organism>
<reference evidence="3 4" key="1">
    <citation type="submission" date="2020-11" db="EMBL/GenBank/DDBJ databases">
        <title>Kefir isolates.</title>
        <authorList>
            <person name="Marcisauskas S."/>
            <person name="Kim Y."/>
            <person name="Blasche S."/>
        </authorList>
    </citation>
    <scope>NUCLEOTIDE SEQUENCE [LARGE SCALE GENOMIC DNA]</scope>
    <source>
        <strain evidence="3 4">KR</strain>
    </source>
</reference>
<dbReference type="InterPro" id="IPR036282">
    <property type="entry name" value="Glutathione-S-Trfase_C_sf"/>
</dbReference>
<dbReference type="SFLD" id="SFLDG00358">
    <property type="entry name" value="Main_(cytGST)"/>
    <property type="match status" value="1"/>
</dbReference>
<dbReference type="PANTHER" id="PTHR43968:SF6">
    <property type="entry name" value="GLUTATHIONE S-TRANSFERASE OMEGA"/>
    <property type="match status" value="1"/>
</dbReference>